<reference evidence="19" key="2">
    <citation type="submission" date="2025-09" db="UniProtKB">
        <authorList>
            <consortium name="Ensembl"/>
        </authorList>
    </citation>
    <scope>IDENTIFICATION</scope>
</reference>
<dbReference type="Ensembl" id="ENSSRHT00000083636.1">
    <property type="protein sequence ID" value="ENSSRHP00000081427.1"/>
    <property type="gene ID" value="ENSSRHG00000039799.1"/>
</dbReference>
<evidence type="ECO:0000259" key="18">
    <source>
        <dbReference type="PROSITE" id="PS50115"/>
    </source>
</evidence>
<dbReference type="GO" id="GO:0005886">
    <property type="term" value="C:plasma membrane"/>
    <property type="evidence" value="ECO:0007669"/>
    <property type="project" value="UniProtKB-SubCell"/>
</dbReference>
<evidence type="ECO:0000256" key="11">
    <source>
        <dbReference type="ARBA" id="ARBA00023054"/>
    </source>
</evidence>
<keyword evidence="8 14" id="KW-0863">Zinc-finger</keyword>
<evidence type="ECO:0000256" key="4">
    <source>
        <dbReference type="ARBA" id="ARBA00022475"/>
    </source>
</evidence>
<name>A0A673LQ70_9TELE</name>
<dbReference type="Pfam" id="PF01412">
    <property type="entry name" value="ArfGap"/>
    <property type="match status" value="1"/>
</dbReference>
<feature type="compositionally biased region" description="Low complexity" evidence="16">
    <location>
        <begin position="356"/>
        <end position="365"/>
    </location>
</feature>
<keyword evidence="4" id="KW-1003">Cell membrane</keyword>
<dbReference type="PROSITE" id="PS50115">
    <property type="entry name" value="ARFGAP"/>
    <property type="match status" value="1"/>
</dbReference>
<comment type="subcellular location">
    <subcellularLocation>
        <location evidence="1">Cell membrane</location>
    </subcellularLocation>
    <subcellularLocation>
        <location evidence="2 15">Endosome membrane</location>
        <topology evidence="2 15">Peripheral membrane protein</topology>
    </subcellularLocation>
</comment>
<feature type="repeat" description="ANK" evidence="13">
    <location>
        <begin position="610"/>
        <end position="642"/>
    </location>
</feature>
<feature type="compositionally biased region" description="Basic and acidic residues" evidence="16">
    <location>
        <begin position="536"/>
        <end position="548"/>
    </location>
</feature>
<evidence type="ECO:0000256" key="12">
    <source>
        <dbReference type="ARBA" id="ARBA00023136"/>
    </source>
</evidence>
<feature type="domain" description="Arf-GAP" evidence="18">
    <location>
        <begin position="377"/>
        <end position="499"/>
    </location>
</feature>
<dbReference type="InterPro" id="IPR002110">
    <property type="entry name" value="Ankyrin_rpt"/>
</dbReference>
<dbReference type="FunFam" id="1.10.220.150:FF:000007">
    <property type="entry name" value="Arf-GAP with coiled-coil, ANK repeat and PH domain-containing protein 2"/>
    <property type="match status" value="1"/>
</dbReference>
<comment type="domain">
    <text evidence="15">The BAR domain mediates homodimerization, it can neither bind membrane nor impart curvature, but instead requires the neighboring PH domain to achieve these functions.</text>
</comment>
<evidence type="ECO:0000256" key="13">
    <source>
        <dbReference type="PROSITE-ProRule" id="PRU00023"/>
    </source>
</evidence>
<evidence type="ECO:0000256" key="15">
    <source>
        <dbReference type="RuleBase" id="RU369028"/>
    </source>
</evidence>
<dbReference type="InterPro" id="IPR037278">
    <property type="entry name" value="ARFGAP/RecO"/>
</dbReference>
<dbReference type="Proteomes" id="UP000472270">
    <property type="component" value="Unassembled WGS sequence"/>
</dbReference>
<dbReference type="Pfam" id="PF00169">
    <property type="entry name" value="PH"/>
    <property type="match status" value="1"/>
</dbReference>
<evidence type="ECO:0000256" key="9">
    <source>
        <dbReference type="ARBA" id="ARBA00022833"/>
    </source>
</evidence>
<evidence type="ECO:0000256" key="7">
    <source>
        <dbReference type="ARBA" id="ARBA00022753"/>
    </source>
</evidence>
<feature type="region of interest" description="Disordered" evidence="16">
    <location>
        <begin position="502"/>
        <end position="559"/>
    </location>
</feature>
<dbReference type="FunFam" id="1.20.1270.60:FF:000025">
    <property type="entry name" value="arf-GAP with coiled-coil, ANK repeat and PH domain-containing protein 2"/>
    <property type="match status" value="1"/>
</dbReference>
<dbReference type="SMART" id="SM00248">
    <property type="entry name" value="ANK"/>
    <property type="match status" value="3"/>
</dbReference>
<dbReference type="CDD" id="cd13250">
    <property type="entry name" value="PH_ACAP"/>
    <property type="match status" value="1"/>
</dbReference>
<dbReference type="PANTHER" id="PTHR23180">
    <property type="entry name" value="CENTAURIN/ARF"/>
    <property type="match status" value="1"/>
</dbReference>
<dbReference type="SMART" id="SM00105">
    <property type="entry name" value="ArfGap"/>
    <property type="match status" value="1"/>
</dbReference>
<evidence type="ECO:0000256" key="2">
    <source>
        <dbReference type="ARBA" id="ARBA00004481"/>
    </source>
</evidence>
<dbReference type="GO" id="GO:0005096">
    <property type="term" value="F:GTPase activator activity"/>
    <property type="evidence" value="ECO:0007669"/>
    <property type="project" value="UniProtKB-KW"/>
</dbReference>
<dbReference type="SUPFAM" id="SSF57863">
    <property type="entry name" value="ArfGap/RecO-like zinc finger"/>
    <property type="match status" value="1"/>
</dbReference>
<keyword evidence="20" id="KW-1185">Reference proteome</keyword>
<dbReference type="AlphaFoldDB" id="A0A673LQ70"/>
<dbReference type="PRINTS" id="PR00405">
    <property type="entry name" value="REVINTRACTNG"/>
</dbReference>
<keyword evidence="7 15" id="KW-0967">Endosome</keyword>
<evidence type="ECO:0000313" key="20">
    <source>
        <dbReference type="Proteomes" id="UP000472270"/>
    </source>
</evidence>
<dbReference type="Gene3D" id="1.10.220.150">
    <property type="entry name" value="Arf GTPase activating protein"/>
    <property type="match status" value="1"/>
</dbReference>
<dbReference type="InterPro" id="IPR027267">
    <property type="entry name" value="AH/BAR_dom_sf"/>
</dbReference>
<dbReference type="Gene3D" id="2.30.29.30">
    <property type="entry name" value="Pleckstrin-homology domain (PH domain)/Phosphotyrosine-binding domain (PTB)"/>
    <property type="match status" value="1"/>
</dbReference>
<dbReference type="GO" id="GO:0010008">
    <property type="term" value="C:endosome membrane"/>
    <property type="evidence" value="ECO:0007669"/>
    <property type="project" value="UniProtKB-SubCell"/>
</dbReference>
<sequence length="744" mass="83480">KAEFSASLLQSSLVKLCIGMIDAGKAYNTANRQFVNGIQELAQTSAKDDVIESSLSKFAENLQEMINYHTVRKYGQKQSLSAHLRNGIAVRRDLRKFKEAKKQFDKVSEEKEAALSKNAQAPRNKQHEVEEATSILIATRKCFRHIVLDYVLQINVLQSKRRSEILKSMLSFMYAHLTFFHQGYDLFSELQPLMKQLTGQLDQLVMDSTKERKDMEMKHSTIQQKDFSNDDTKLEYNVDAENGIVMEGYLFKRASNAFKTWNRRWFSIQNNQLVYQKKFKDNRTVVVEDLRLCTVKHCEDIERRFCFEVVSPTKSCMMQADSEKLRQAWIKAVQNSIATAFRDKAEDAEKMDRKSSASSGSLDSGGEVKERSLKGESSALQRVMTIGGNSSCCDCGQPEPRWASINLSITLCIQCSGIHRSLGVHFSKVRSLTLDTWEPELLKLMCELGNGVINHIYEARREELGARKPQPGDPRHEVEAYIKAKYVERRFVQRHSEDEIRQKVSALSKQDKPLSGCSDARPSGGPSASALSVKSSDGDMKNLTDGSREASSSTLNSTGLSGEDLEVFCEPKQLTPGLQLYWASFSRSLPDMAEALAHGAEVNWTNTDHENRTPLIMAVHGGSLASCEFLLQNSASVNQQDNLGRGPLHHATLLGHTGQACLFLKRGANQNAADVENQTPLSIAVKAANADIVTLLRLAKMNEEMRESEGLYSQSGDETYQDIFQDFSQMASNDPDKLNQFQDS</sequence>
<protein>
    <recommendedName>
        <fullName evidence="15">Arf-GAP with coiled-coil, ANK repeat and PH domain-containing protein</fullName>
        <shortName evidence="15">Cnt-b</shortName>
    </recommendedName>
    <alternativeName>
        <fullName evidence="15">Centaurin-beta</fullName>
    </alternativeName>
</protein>
<dbReference type="FunFam" id="2.30.29.30:FF:000026">
    <property type="entry name" value="Arf-GAP with coiled-coil, ANK repeat and PH domain-containing protein 2"/>
    <property type="match status" value="1"/>
</dbReference>
<comment type="function">
    <text evidence="15">GTPase-activating protein for the ADP ribosylation factor family.</text>
</comment>
<dbReference type="SUPFAM" id="SSF50729">
    <property type="entry name" value="PH domain-like"/>
    <property type="match status" value="1"/>
</dbReference>
<keyword evidence="10 13" id="KW-0040">ANK repeat</keyword>
<dbReference type="SUPFAM" id="SSF48403">
    <property type="entry name" value="Ankyrin repeat"/>
    <property type="match status" value="1"/>
</dbReference>
<reference evidence="19" key="1">
    <citation type="submission" date="2025-08" db="UniProtKB">
        <authorList>
            <consortium name="Ensembl"/>
        </authorList>
    </citation>
    <scope>IDENTIFICATION</scope>
</reference>
<dbReference type="InterPro" id="IPR001849">
    <property type="entry name" value="PH_domain"/>
</dbReference>
<dbReference type="FunFam" id="1.25.40.20:FF:000020">
    <property type="entry name" value="Arf-GAP with coiled-coil, ANK repeat and PH domain-containing protein 2"/>
    <property type="match status" value="1"/>
</dbReference>
<evidence type="ECO:0000256" key="6">
    <source>
        <dbReference type="ARBA" id="ARBA00022737"/>
    </source>
</evidence>
<dbReference type="PROSITE" id="PS50003">
    <property type="entry name" value="PH_DOMAIN"/>
    <property type="match status" value="1"/>
</dbReference>
<keyword evidence="3 15" id="KW-0343">GTPase activation</keyword>
<proteinExistence type="predicted"/>
<evidence type="ECO:0000256" key="14">
    <source>
        <dbReference type="PROSITE-ProRule" id="PRU00288"/>
    </source>
</evidence>
<evidence type="ECO:0000313" key="19">
    <source>
        <dbReference type="Ensembl" id="ENSSRHP00000081427.1"/>
    </source>
</evidence>
<dbReference type="PROSITE" id="PS50088">
    <property type="entry name" value="ANK_REPEAT"/>
    <property type="match status" value="2"/>
</dbReference>
<keyword evidence="12" id="KW-0472">Membrane</keyword>
<keyword evidence="6 15" id="KW-0677">Repeat</keyword>
<evidence type="ECO:0000256" key="8">
    <source>
        <dbReference type="ARBA" id="ARBA00022771"/>
    </source>
</evidence>
<evidence type="ECO:0000256" key="10">
    <source>
        <dbReference type="ARBA" id="ARBA00023043"/>
    </source>
</evidence>
<dbReference type="SUPFAM" id="SSF103657">
    <property type="entry name" value="BAR/IMD domain-like"/>
    <property type="match status" value="1"/>
</dbReference>
<feature type="region of interest" description="Disordered" evidence="16">
    <location>
        <begin position="348"/>
        <end position="373"/>
    </location>
</feature>
<dbReference type="SMART" id="SM00233">
    <property type="entry name" value="PH"/>
    <property type="match status" value="1"/>
</dbReference>
<evidence type="ECO:0000256" key="1">
    <source>
        <dbReference type="ARBA" id="ARBA00004236"/>
    </source>
</evidence>
<feature type="domain" description="PH" evidence="17">
    <location>
        <begin position="243"/>
        <end position="338"/>
    </location>
</feature>
<evidence type="ECO:0000256" key="16">
    <source>
        <dbReference type="SAM" id="MobiDB-lite"/>
    </source>
</evidence>
<evidence type="ECO:0000256" key="3">
    <source>
        <dbReference type="ARBA" id="ARBA00022468"/>
    </source>
</evidence>
<dbReference type="GO" id="GO:0008270">
    <property type="term" value="F:zinc ion binding"/>
    <property type="evidence" value="ECO:0007669"/>
    <property type="project" value="UniProtKB-KW"/>
</dbReference>
<keyword evidence="5 15" id="KW-0479">Metal-binding</keyword>
<keyword evidence="11" id="KW-0175">Coiled coil</keyword>
<comment type="activity regulation">
    <text evidence="15">GAP activity stimulated by phosphatidylinositol 4,5-bisphosphate (PIP2) and phosphatidic acid.</text>
</comment>
<organism evidence="19 20">
    <name type="scientific">Sinocyclocheilus rhinocerous</name>
    <dbReference type="NCBI Taxonomy" id="307959"/>
    <lineage>
        <taxon>Eukaryota</taxon>
        <taxon>Metazoa</taxon>
        <taxon>Chordata</taxon>
        <taxon>Craniata</taxon>
        <taxon>Vertebrata</taxon>
        <taxon>Euteleostomi</taxon>
        <taxon>Actinopterygii</taxon>
        <taxon>Neopterygii</taxon>
        <taxon>Teleostei</taxon>
        <taxon>Ostariophysi</taxon>
        <taxon>Cypriniformes</taxon>
        <taxon>Cyprinidae</taxon>
        <taxon>Cyprininae</taxon>
        <taxon>Sinocyclocheilus</taxon>
    </lineage>
</organism>
<dbReference type="Gene3D" id="1.25.40.20">
    <property type="entry name" value="Ankyrin repeat-containing domain"/>
    <property type="match status" value="1"/>
</dbReference>
<evidence type="ECO:0000256" key="5">
    <source>
        <dbReference type="ARBA" id="ARBA00022723"/>
    </source>
</evidence>
<dbReference type="Pfam" id="PF12796">
    <property type="entry name" value="Ank_2"/>
    <property type="match status" value="1"/>
</dbReference>
<dbReference type="PANTHER" id="PTHR23180:SF241">
    <property type="entry name" value="ARF-GAP WITH COILED-COIL, ANK REPEAT AND PH DOMAIN-CONTAINING PROTEIN 2"/>
    <property type="match status" value="1"/>
</dbReference>
<dbReference type="PROSITE" id="PS50297">
    <property type="entry name" value="ANK_REP_REGION"/>
    <property type="match status" value="2"/>
</dbReference>
<accession>A0A673LQ70</accession>
<comment type="domain">
    <text evidence="15">PH domain binds phospholipids including phosphatidic acid, phosphatidylinositol 3-phosphate, phosphatidylinositol 3,5-bisphosphate (PIP2) and phosphatidylinositol 3,4,5-trisphosphate (PIP3). May mediate protein binding to PIP2 or PIP3 containing membranes.</text>
</comment>
<dbReference type="Pfam" id="PF16746">
    <property type="entry name" value="BAR_3"/>
    <property type="match status" value="1"/>
</dbReference>
<evidence type="ECO:0000259" key="17">
    <source>
        <dbReference type="PROSITE" id="PS50003"/>
    </source>
</evidence>
<keyword evidence="9 15" id="KW-0862">Zinc</keyword>
<dbReference type="InterPro" id="IPR004148">
    <property type="entry name" value="BAR_dom"/>
</dbReference>
<dbReference type="InterPro" id="IPR036770">
    <property type="entry name" value="Ankyrin_rpt-contain_sf"/>
</dbReference>
<dbReference type="InterPro" id="IPR045258">
    <property type="entry name" value="ACAP1/2/3-like"/>
</dbReference>
<dbReference type="InterPro" id="IPR011993">
    <property type="entry name" value="PH-like_dom_sf"/>
</dbReference>
<dbReference type="Gene3D" id="1.20.1270.60">
    <property type="entry name" value="Arfaptin homology (AH) domain/BAR domain"/>
    <property type="match status" value="1"/>
</dbReference>
<dbReference type="InterPro" id="IPR001164">
    <property type="entry name" value="ArfGAP_dom"/>
</dbReference>
<dbReference type="InterPro" id="IPR038508">
    <property type="entry name" value="ArfGAP_dom_sf"/>
</dbReference>
<feature type="repeat" description="ANK" evidence="13">
    <location>
        <begin position="643"/>
        <end position="675"/>
    </location>
</feature>